<dbReference type="EMBL" id="JACASE010000002">
    <property type="protein sequence ID" value="KAF6495763.1"/>
    <property type="molecule type" value="Genomic_DNA"/>
</dbReference>
<reference evidence="1 2" key="1">
    <citation type="journal article" date="2020" name="Nature">
        <title>Six reference-quality genomes reveal evolution of bat adaptations.</title>
        <authorList>
            <person name="Jebb D."/>
            <person name="Huang Z."/>
            <person name="Pippel M."/>
            <person name="Hughes G.M."/>
            <person name="Lavrichenko K."/>
            <person name="Devanna P."/>
            <person name="Winkler S."/>
            <person name="Jermiin L.S."/>
            <person name="Skirmuntt E.C."/>
            <person name="Katzourakis A."/>
            <person name="Burkitt-Gray L."/>
            <person name="Ray D.A."/>
            <person name="Sullivan K.A.M."/>
            <person name="Roscito J.G."/>
            <person name="Kirilenko B.M."/>
            <person name="Davalos L.M."/>
            <person name="Corthals A.P."/>
            <person name="Power M.L."/>
            <person name="Jones G."/>
            <person name="Ransome R.D."/>
            <person name="Dechmann D.K.N."/>
            <person name="Locatelli A.G."/>
            <person name="Puechmaille S.J."/>
            <person name="Fedrigo O."/>
            <person name="Jarvis E.D."/>
            <person name="Hiller M."/>
            <person name="Vernes S.C."/>
            <person name="Myers E.W."/>
            <person name="Teeling E.C."/>
        </authorList>
    </citation>
    <scope>NUCLEOTIDE SEQUENCE [LARGE SCALE GENOMIC DNA]</scope>
    <source>
        <strain evidence="1">MRouAeg1</strain>
        <tissue evidence="1">Muscle</tissue>
    </source>
</reference>
<organism evidence="1 2">
    <name type="scientific">Rousettus aegyptiacus</name>
    <name type="common">Egyptian fruit bat</name>
    <name type="synonym">Pteropus aegyptiacus</name>
    <dbReference type="NCBI Taxonomy" id="9407"/>
    <lineage>
        <taxon>Eukaryota</taxon>
        <taxon>Metazoa</taxon>
        <taxon>Chordata</taxon>
        <taxon>Craniata</taxon>
        <taxon>Vertebrata</taxon>
        <taxon>Euteleostomi</taxon>
        <taxon>Mammalia</taxon>
        <taxon>Eutheria</taxon>
        <taxon>Laurasiatheria</taxon>
        <taxon>Chiroptera</taxon>
        <taxon>Yinpterochiroptera</taxon>
        <taxon>Pteropodoidea</taxon>
        <taxon>Pteropodidae</taxon>
        <taxon>Rousettinae</taxon>
        <taxon>Rousettus</taxon>
    </lineage>
</organism>
<accession>A0A7J8JFU5</accession>
<sequence>MSVCPSSPLHPLFSSLVVWYETLFESECWVCCFNFFFSEQFSQYKLYPQLLFSPWSSESHSKKLIGWRQLDSEPGEVEPVPACHPRSLFTLLQQPSAALCQSDPQWRVFSGHSSTPCALGTNAKERLCFKALACAWRQEKKLA</sequence>
<evidence type="ECO:0000313" key="1">
    <source>
        <dbReference type="EMBL" id="KAF6495763.1"/>
    </source>
</evidence>
<name>A0A7J8JFU5_ROUAE</name>
<dbReference type="AlphaFoldDB" id="A0A7J8JFU5"/>
<evidence type="ECO:0000313" key="2">
    <source>
        <dbReference type="Proteomes" id="UP000593571"/>
    </source>
</evidence>
<dbReference type="Proteomes" id="UP000593571">
    <property type="component" value="Unassembled WGS sequence"/>
</dbReference>
<protein>
    <submittedName>
        <fullName evidence="1">Uncharacterized protein</fullName>
    </submittedName>
</protein>
<comment type="caution">
    <text evidence="1">The sequence shown here is derived from an EMBL/GenBank/DDBJ whole genome shotgun (WGS) entry which is preliminary data.</text>
</comment>
<keyword evidence="2" id="KW-1185">Reference proteome</keyword>
<gene>
    <name evidence="1" type="ORF">HJG63_010147</name>
</gene>
<proteinExistence type="predicted"/>